<dbReference type="RefSeq" id="WP_319929881.1">
    <property type="nucleotide sequence ID" value="NZ_VCDN01000031.1"/>
</dbReference>
<evidence type="ECO:0000256" key="7">
    <source>
        <dbReference type="ARBA" id="ARBA00023237"/>
    </source>
</evidence>
<keyword evidence="5 8" id="KW-0732">Signal</keyword>
<comment type="subcellular location">
    <subcellularLocation>
        <location evidence="1">Cell outer membrane</location>
        <topology evidence="1">Multi-pass membrane protein</topology>
    </subcellularLocation>
</comment>
<evidence type="ECO:0000256" key="4">
    <source>
        <dbReference type="ARBA" id="ARBA00022692"/>
    </source>
</evidence>
<comment type="caution">
    <text evidence="9">The sequence shown here is derived from an EMBL/GenBank/DDBJ whole genome shotgun (WGS) entry which is preliminary data.</text>
</comment>
<organism evidence="9 10">
    <name type="scientific">Xenorhabdus santafensis</name>
    <dbReference type="NCBI Taxonomy" id="2582833"/>
    <lineage>
        <taxon>Bacteria</taxon>
        <taxon>Pseudomonadati</taxon>
        <taxon>Pseudomonadota</taxon>
        <taxon>Gammaproteobacteria</taxon>
        <taxon>Enterobacterales</taxon>
        <taxon>Morganellaceae</taxon>
        <taxon>Xenorhabdus</taxon>
    </lineage>
</organism>
<dbReference type="PRINTS" id="PR00182">
    <property type="entry name" value="ECOLNEIPORIN"/>
</dbReference>
<evidence type="ECO:0000313" key="10">
    <source>
        <dbReference type="Proteomes" id="UP001271890"/>
    </source>
</evidence>
<keyword evidence="6" id="KW-0472">Membrane</keyword>
<dbReference type="Proteomes" id="UP001271890">
    <property type="component" value="Unassembled WGS sequence"/>
</dbReference>
<protein>
    <submittedName>
        <fullName evidence="9">Porin</fullName>
    </submittedName>
</protein>
<comment type="similarity">
    <text evidence="2">Belongs to the Gram-negative porin family.</text>
</comment>
<dbReference type="EMBL" id="VCDN01000031">
    <property type="protein sequence ID" value="MDX7987448.1"/>
    <property type="molecule type" value="Genomic_DNA"/>
</dbReference>
<dbReference type="InterPro" id="IPR001702">
    <property type="entry name" value="Porin_Gram-ve"/>
</dbReference>
<feature type="chain" id="PRO_5045490003" evidence="8">
    <location>
        <begin position="23"/>
        <end position="388"/>
    </location>
</feature>
<keyword evidence="10" id="KW-1185">Reference proteome</keyword>
<dbReference type="PRINTS" id="PR00183">
    <property type="entry name" value="ECOLIPORIN"/>
</dbReference>
<dbReference type="Pfam" id="PF00267">
    <property type="entry name" value="Porin_1"/>
    <property type="match status" value="1"/>
</dbReference>
<accession>A0ABU4S9G9</accession>
<keyword evidence="3" id="KW-1134">Transmembrane beta strand</keyword>
<reference evidence="10" key="1">
    <citation type="journal article" date="2024" name="Toxins">
        <title>Genome Sequence Analysis of Native Xenorhabdus Strains Isolated from Entomopathogenic Nematodes in Argentina.</title>
        <authorList>
            <person name="Palma L."/>
            <person name="Frizzo L."/>
            <person name="Kaiser S."/>
            <person name="Berry C."/>
            <person name="Caballero P."/>
            <person name="Bode H.B."/>
            <person name="Del Valle E.E."/>
        </authorList>
    </citation>
    <scope>NUCLEOTIDE SEQUENCE [LARGE SCALE GENOMIC DNA]</scope>
    <source>
        <strain evidence="10">12</strain>
    </source>
</reference>
<evidence type="ECO:0000256" key="5">
    <source>
        <dbReference type="ARBA" id="ARBA00022729"/>
    </source>
</evidence>
<keyword evidence="4" id="KW-0812">Transmembrane</keyword>
<dbReference type="InterPro" id="IPR001897">
    <property type="entry name" value="Porin_gammaproteobac"/>
</dbReference>
<dbReference type="InterPro" id="IPR050298">
    <property type="entry name" value="Gram-neg_bact_OMP"/>
</dbReference>
<feature type="signal peptide" evidence="8">
    <location>
        <begin position="1"/>
        <end position="22"/>
    </location>
</feature>
<evidence type="ECO:0000256" key="3">
    <source>
        <dbReference type="ARBA" id="ARBA00022452"/>
    </source>
</evidence>
<dbReference type="Gene3D" id="2.40.160.10">
    <property type="entry name" value="Porin"/>
    <property type="match status" value="1"/>
</dbReference>
<gene>
    <name evidence="9" type="ORF">FE392_08910</name>
</gene>
<dbReference type="SUPFAM" id="SSF56935">
    <property type="entry name" value="Porins"/>
    <property type="match status" value="1"/>
</dbReference>
<dbReference type="CDD" id="cd00342">
    <property type="entry name" value="gram_neg_porins"/>
    <property type="match status" value="1"/>
</dbReference>
<evidence type="ECO:0000313" key="9">
    <source>
        <dbReference type="EMBL" id="MDX7987448.1"/>
    </source>
</evidence>
<evidence type="ECO:0000256" key="2">
    <source>
        <dbReference type="ARBA" id="ARBA00007539"/>
    </source>
</evidence>
<dbReference type="PANTHER" id="PTHR34501">
    <property type="entry name" value="PROTEIN YDDL-RELATED"/>
    <property type="match status" value="1"/>
</dbReference>
<evidence type="ECO:0000256" key="8">
    <source>
        <dbReference type="SAM" id="SignalP"/>
    </source>
</evidence>
<evidence type="ECO:0000256" key="1">
    <source>
        <dbReference type="ARBA" id="ARBA00004571"/>
    </source>
</evidence>
<dbReference type="InterPro" id="IPR023614">
    <property type="entry name" value="Porin_dom_sf"/>
</dbReference>
<dbReference type="PANTHER" id="PTHR34501:SF8">
    <property type="entry name" value="OUTER MEMBRANE PORIN N-RELATED"/>
    <property type="match status" value="1"/>
</dbReference>
<evidence type="ECO:0000256" key="6">
    <source>
        <dbReference type="ARBA" id="ARBA00023136"/>
    </source>
</evidence>
<sequence>MIKHNAIAMALPVLLITGAANAAEVYNKDGNKIDLYGKAEAQRTFSKSKSDAGDGSVARIGIKGSTQVTDKLTGYGRWEFNMGANGIEVESGQNTRTRYAFAGFKFGNYGSLDYGRNMGVVYDGNSFTDALPLFGGDSMAATDNFMMGRSTGLLTYRNTDFFGLVNGLNFALQYQAKNDSGTRNGRDDVARQNGDGFALSSTYDLGNGFNVGASYGNSNRTTAQKFGIKSTATTTGVGVLAKGNKAEAWLVTAKYDKNNVYLAAMYGEAHNLTRFGKSINNHAMFANKTQNIELTAQYQFDFGLRPSIGFVYSKGKDLGKDLADKSMLTAKSSEDLVKYVSVGAFYDFNKNMGSYAEYQFNLLKDNDFTKKTKLGVDDVFGVGLIYRF</sequence>
<name>A0ABU4S9G9_9GAMM</name>
<keyword evidence="7" id="KW-0998">Cell outer membrane</keyword>
<dbReference type="InterPro" id="IPR033900">
    <property type="entry name" value="Gram_neg_porin_domain"/>
</dbReference>
<proteinExistence type="inferred from homology"/>